<proteinExistence type="predicted"/>
<dbReference type="RefSeq" id="WP_377770162.1">
    <property type="nucleotide sequence ID" value="NZ_JBHUHO010000013.1"/>
</dbReference>
<comment type="caution">
    <text evidence="2">The sequence shown here is derived from an EMBL/GenBank/DDBJ whole genome shotgun (WGS) entry which is preliminary data.</text>
</comment>
<organism evidence="2 3">
    <name type="scientific">Paenibacillus yanchengensis</name>
    <dbReference type="NCBI Taxonomy" id="2035833"/>
    <lineage>
        <taxon>Bacteria</taxon>
        <taxon>Bacillati</taxon>
        <taxon>Bacillota</taxon>
        <taxon>Bacilli</taxon>
        <taxon>Bacillales</taxon>
        <taxon>Paenibacillaceae</taxon>
        <taxon>Paenibacillus</taxon>
    </lineage>
</organism>
<dbReference type="PROSITE" id="PS51257">
    <property type="entry name" value="PROKAR_LIPOPROTEIN"/>
    <property type="match status" value="1"/>
</dbReference>
<dbReference type="EMBL" id="JBHUHO010000013">
    <property type="protein sequence ID" value="MFD2115137.1"/>
    <property type="molecule type" value="Genomic_DNA"/>
</dbReference>
<gene>
    <name evidence="2" type="ORF">ACFSJH_05230</name>
</gene>
<protein>
    <submittedName>
        <fullName evidence="2">Uncharacterized protein</fullName>
    </submittedName>
</protein>
<evidence type="ECO:0000256" key="1">
    <source>
        <dbReference type="SAM" id="MobiDB-lite"/>
    </source>
</evidence>
<reference evidence="3" key="1">
    <citation type="journal article" date="2019" name="Int. J. Syst. Evol. Microbiol.">
        <title>The Global Catalogue of Microorganisms (GCM) 10K type strain sequencing project: providing services to taxonomists for standard genome sequencing and annotation.</title>
        <authorList>
            <consortium name="The Broad Institute Genomics Platform"/>
            <consortium name="The Broad Institute Genome Sequencing Center for Infectious Disease"/>
            <person name="Wu L."/>
            <person name="Ma J."/>
        </authorList>
    </citation>
    <scope>NUCLEOTIDE SEQUENCE [LARGE SCALE GENOMIC DNA]</scope>
    <source>
        <strain evidence="3">GH52</strain>
    </source>
</reference>
<sequence length="279" mass="31640">MRLFFSIILVFSLTTGCTTQSPSVTKNSDSASSSVTKNESPDKQVQQTDFVNYDELAELARRVTRFTGPDYSDEQLNNMRKEDWRKDLEEVTRNFANEKLLIDVAFMFSLPDTYNPRSIVVGSTTGTIYLINLVKRHNYDGIWTATNYGIVSESNIGTESQNIAYNIITLDNAAPKVKEWAQAYLNSTHGAEEVFISGNANMDEDKTYILLVAEPKASIELLNIRAANQMVVVNYADSFLDEEMYGRQPYVLLEFEAPVLDVFIKKNSSVRIKDIRPYM</sequence>
<dbReference type="Proteomes" id="UP001597362">
    <property type="component" value="Unassembled WGS sequence"/>
</dbReference>
<name>A0ABW4YHK1_9BACL</name>
<feature type="region of interest" description="Disordered" evidence="1">
    <location>
        <begin position="18"/>
        <end position="44"/>
    </location>
</feature>
<evidence type="ECO:0000313" key="2">
    <source>
        <dbReference type="EMBL" id="MFD2115137.1"/>
    </source>
</evidence>
<evidence type="ECO:0000313" key="3">
    <source>
        <dbReference type="Proteomes" id="UP001597362"/>
    </source>
</evidence>
<accession>A0ABW4YHK1</accession>
<keyword evidence="3" id="KW-1185">Reference proteome</keyword>